<comment type="caution">
    <text evidence="2">The sequence shown here is derived from an EMBL/GenBank/DDBJ whole genome shotgun (WGS) entry which is preliminary data.</text>
</comment>
<dbReference type="Proteomes" id="UP001175271">
    <property type="component" value="Unassembled WGS sequence"/>
</dbReference>
<name>A0AA39H1A6_9BILA</name>
<evidence type="ECO:0000313" key="2">
    <source>
        <dbReference type="EMBL" id="KAK0397380.1"/>
    </source>
</evidence>
<organism evidence="2 3">
    <name type="scientific">Steinernema hermaphroditum</name>
    <dbReference type="NCBI Taxonomy" id="289476"/>
    <lineage>
        <taxon>Eukaryota</taxon>
        <taxon>Metazoa</taxon>
        <taxon>Ecdysozoa</taxon>
        <taxon>Nematoda</taxon>
        <taxon>Chromadorea</taxon>
        <taxon>Rhabditida</taxon>
        <taxon>Tylenchina</taxon>
        <taxon>Panagrolaimomorpha</taxon>
        <taxon>Strongyloidoidea</taxon>
        <taxon>Steinernematidae</taxon>
        <taxon>Steinernema</taxon>
    </lineage>
</organism>
<feature type="compositionally biased region" description="Basic and acidic residues" evidence="1">
    <location>
        <begin position="16"/>
        <end position="26"/>
    </location>
</feature>
<keyword evidence="3" id="KW-1185">Reference proteome</keyword>
<evidence type="ECO:0000256" key="1">
    <source>
        <dbReference type="SAM" id="MobiDB-lite"/>
    </source>
</evidence>
<evidence type="ECO:0000313" key="3">
    <source>
        <dbReference type="Proteomes" id="UP001175271"/>
    </source>
</evidence>
<protein>
    <submittedName>
        <fullName evidence="2">Uncharacterized protein</fullName>
    </submittedName>
</protein>
<reference evidence="2" key="1">
    <citation type="submission" date="2023-06" db="EMBL/GenBank/DDBJ databases">
        <title>Genomic analysis of the entomopathogenic nematode Steinernema hermaphroditum.</title>
        <authorList>
            <person name="Schwarz E.M."/>
            <person name="Heppert J.K."/>
            <person name="Baniya A."/>
            <person name="Schwartz H.T."/>
            <person name="Tan C.-H."/>
            <person name="Antoshechkin I."/>
            <person name="Sternberg P.W."/>
            <person name="Goodrich-Blair H."/>
            <person name="Dillman A.R."/>
        </authorList>
    </citation>
    <scope>NUCLEOTIDE SEQUENCE</scope>
    <source>
        <strain evidence="2">PS9179</strain>
        <tissue evidence="2">Whole animal</tissue>
    </source>
</reference>
<accession>A0AA39H1A6</accession>
<dbReference type="EMBL" id="JAUCMV010000005">
    <property type="protein sequence ID" value="KAK0397380.1"/>
    <property type="molecule type" value="Genomic_DNA"/>
</dbReference>
<gene>
    <name evidence="2" type="ORF">QR680_002106</name>
</gene>
<sequence length="82" mass="9722">MVHEELYSDKSILNTQEEKPKEHECPATKTETSLVVREQLCFCIIRVDHKWRQAPYNGDCLTTWGVNHPWSRCANIRLLFYN</sequence>
<feature type="region of interest" description="Disordered" evidence="1">
    <location>
        <begin position="1"/>
        <end position="29"/>
    </location>
</feature>
<dbReference type="AlphaFoldDB" id="A0AA39H1A6"/>
<proteinExistence type="predicted"/>